<reference evidence="1 2" key="1">
    <citation type="journal article" date="2022" name="Nat. Genet.">
        <title>Improved pea reference genome and pan-genome highlight genomic features and evolutionary characteristics.</title>
        <authorList>
            <person name="Yang T."/>
            <person name="Liu R."/>
            <person name="Luo Y."/>
            <person name="Hu S."/>
            <person name="Wang D."/>
            <person name="Wang C."/>
            <person name="Pandey M.K."/>
            <person name="Ge S."/>
            <person name="Xu Q."/>
            <person name="Li N."/>
            <person name="Li G."/>
            <person name="Huang Y."/>
            <person name="Saxena R.K."/>
            <person name="Ji Y."/>
            <person name="Li M."/>
            <person name="Yan X."/>
            <person name="He Y."/>
            <person name="Liu Y."/>
            <person name="Wang X."/>
            <person name="Xiang C."/>
            <person name="Varshney R.K."/>
            <person name="Ding H."/>
            <person name="Gao S."/>
            <person name="Zong X."/>
        </authorList>
    </citation>
    <scope>NUCLEOTIDE SEQUENCE [LARGE SCALE GENOMIC DNA]</scope>
    <source>
        <strain evidence="1 2">cv. Zhongwan 6</strain>
    </source>
</reference>
<protein>
    <submittedName>
        <fullName evidence="1">Uncharacterized protein</fullName>
    </submittedName>
</protein>
<dbReference type="EMBL" id="JAMSHJ010000001">
    <property type="protein sequence ID" value="KAI5440886.1"/>
    <property type="molecule type" value="Genomic_DNA"/>
</dbReference>
<dbReference type="Proteomes" id="UP001058974">
    <property type="component" value="Chromosome 1"/>
</dbReference>
<gene>
    <name evidence="1" type="ORF">KIW84_010375</name>
</gene>
<dbReference type="Gramene" id="Psat01G0037500-T1">
    <property type="protein sequence ID" value="KAI5440886.1"/>
    <property type="gene ID" value="KIW84_010375"/>
</dbReference>
<proteinExistence type="predicted"/>
<comment type="caution">
    <text evidence="1">The sequence shown here is derived from an EMBL/GenBank/DDBJ whole genome shotgun (WGS) entry which is preliminary data.</text>
</comment>
<organism evidence="1 2">
    <name type="scientific">Pisum sativum</name>
    <name type="common">Garden pea</name>
    <name type="synonym">Lathyrus oleraceus</name>
    <dbReference type="NCBI Taxonomy" id="3888"/>
    <lineage>
        <taxon>Eukaryota</taxon>
        <taxon>Viridiplantae</taxon>
        <taxon>Streptophyta</taxon>
        <taxon>Embryophyta</taxon>
        <taxon>Tracheophyta</taxon>
        <taxon>Spermatophyta</taxon>
        <taxon>Magnoliopsida</taxon>
        <taxon>eudicotyledons</taxon>
        <taxon>Gunneridae</taxon>
        <taxon>Pentapetalae</taxon>
        <taxon>rosids</taxon>
        <taxon>fabids</taxon>
        <taxon>Fabales</taxon>
        <taxon>Fabaceae</taxon>
        <taxon>Papilionoideae</taxon>
        <taxon>50 kb inversion clade</taxon>
        <taxon>NPAAA clade</taxon>
        <taxon>Hologalegina</taxon>
        <taxon>IRL clade</taxon>
        <taxon>Fabeae</taxon>
        <taxon>Lathyrus</taxon>
    </lineage>
</organism>
<dbReference type="AlphaFoldDB" id="A0A9D5BE36"/>
<keyword evidence="2" id="KW-1185">Reference proteome</keyword>
<accession>A0A9D5BE36</accession>
<name>A0A9D5BE36_PEA</name>
<evidence type="ECO:0000313" key="1">
    <source>
        <dbReference type="EMBL" id="KAI5440886.1"/>
    </source>
</evidence>
<evidence type="ECO:0000313" key="2">
    <source>
        <dbReference type="Proteomes" id="UP001058974"/>
    </source>
</evidence>
<sequence length="143" mass="15754">MAQLEQNQAALREDVTHMKAQMGQLMDVLQNLARGQEEIHQENQRATVATYPILTVPTSLVGGTGPVDGGSDHQNAAQTFHIPIQGAPQIEMDEHPESFYDAHGPSPAEVEKKFRVLEEKMKAMEGFERTSSDSRVILSLKSA</sequence>